<evidence type="ECO:0000256" key="3">
    <source>
        <dbReference type="ARBA" id="ARBA00022692"/>
    </source>
</evidence>
<feature type="transmembrane region" description="Helical" evidence="6">
    <location>
        <begin position="97"/>
        <end position="114"/>
    </location>
</feature>
<dbReference type="InterPro" id="IPR051401">
    <property type="entry name" value="GtrA_CellWall_Glycosyl"/>
</dbReference>
<feature type="domain" description="GtrA/DPMS transmembrane" evidence="7">
    <location>
        <begin position="7"/>
        <end position="120"/>
    </location>
</feature>
<proteinExistence type="inferred from homology"/>
<keyword evidence="4 6" id="KW-1133">Transmembrane helix</keyword>
<evidence type="ECO:0000313" key="8">
    <source>
        <dbReference type="EMBL" id="PZP32871.1"/>
    </source>
</evidence>
<dbReference type="EMBL" id="QFOD01000007">
    <property type="protein sequence ID" value="PZP32871.1"/>
    <property type="molecule type" value="Genomic_DNA"/>
</dbReference>
<dbReference type="PANTHER" id="PTHR38459">
    <property type="entry name" value="PROPHAGE BACTOPRENOL-LINKED GLUCOSE TRANSLOCASE HOMOLOG"/>
    <property type="match status" value="1"/>
</dbReference>
<reference evidence="8 9" key="1">
    <citation type="submission" date="2017-08" db="EMBL/GenBank/DDBJ databases">
        <title>Infants hospitalized years apart are colonized by the same room-sourced microbial strains.</title>
        <authorList>
            <person name="Brooks B."/>
            <person name="Olm M.R."/>
            <person name="Firek B.A."/>
            <person name="Baker R."/>
            <person name="Thomas B.C."/>
            <person name="Morowitz M.J."/>
            <person name="Banfield J.F."/>
        </authorList>
    </citation>
    <scope>NUCLEOTIDE SEQUENCE [LARGE SCALE GENOMIC DNA]</scope>
    <source>
        <strain evidence="8">S2_012_000_R2_81</strain>
    </source>
</reference>
<comment type="subcellular location">
    <subcellularLocation>
        <location evidence="1">Membrane</location>
        <topology evidence="1">Multi-pass membrane protein</topology>
    </subcellularLocation>
</comment>
<evidence type="ECO:0000313" key="9">
    <source>
        <dbReference type="Proteomes" id="UP000249633"/>
    </source>
</evidence>
<evidence type="ECO:0000256" key="5">
    <source>
        <dbReference type="ARBA" id="ARBA00023136"/>
    </source>
</evidence>
<evidence type="ECO:0000256" key="6">
    <source>
        <dbReference type="SAM" id="Phobius"/>
    </source>
</evidence>
<dbReference type="GO" id="GO:0005886">
    <property type="term" value="C:plasma membrane"/>
    <property type="evidence" value="ECO:0007669"/>
    <property type="project" value="TreeGrafter"/>
</dbReference>
<protein>
    <submittedName>
        <fullName evidence="8">GtrA family protein</fullName>
    </submittedName>
</protein>
<organism evidence="8 9">
    <name type="scientific">Roseateles depolymerans</name>
    <dbReference type="NCBI Taxonomy" id="76731"/>
    <lineage>
        <taxon>Bacteria</taxon>
        <taxon>Pseudomonadati</taxon>
        <taxon>Pseudomonadota</taxon>
        <taxon>Betaproteobacteria</taxon>
        <taxon>Burkholderiales</taxon>
        <taxon>Sphaerotilaceae</taxon>
        <taxon>Roseateles</taxon>
    </lineage>
</organism>
<evidence type="ECO:0000256" key="4">
    <source>
        <dbReference type="ARBA" id="ARBA00022989"/>
    </source>
</evidence>
<accession>A0A2W5DLW1</accession>
<dbReference type="Proteomes" id="UP000249633">
    <property type="component" value="Unassembled WGS sequence"/>
</dbReference>
<feature type="transmembrane region" description="Helical" evidence="6">
    <location>
        <begin position="71"/>
        <end position="91"/>
    </location>
</feature>
<keyword evidence="5 6" id="KW-0472">Membrane</keyword>
<comment type="caution">
    <text evidence="8">The sequence shown here is derived from an EMBL/GenBank/DDBJ whole genome shotgun (WGS) entry which is preliminary data.</text>
</comment>
<dbReference type="AlphaFoldDB" id="A0A2W5DLW1"/>
<keyword evidence="3 6" id="KW-0812">Transmembrane</keyword>
<evidence type="ECO:0000259" key="7">
    <source>
        <dbReference type="Pfam" id="PF04138"/>
    </source>
</evidence>
<comment type="similarity">
    <text evidence="2">Belongs to the GtrA family.</text>
</comment>
<dbReference type="InterPro" id="IPR007267">
    <property type="entry name" value="GtrA_DPMS_TM"/>
</dbReference>
<sequence>MTAALARYALVGACATALHYAVLALAVEQAHWPAWGASGVGALCGAQLAFWGNRRYTFAHQGRWPRAWARFHVTAGLGALLGMAITGAGTALGLHYLPAQALATLVVLLAGYMANRRWSFSTG</sequence>
<name>A0A2W5DLW1_9BURK</name>
<dbReference type="GO" id="GO:0000271">
    <property type="term" value="P:polysaccharide biosynthetic process"/>
    <property type="evidence" value="ECO:0007669"/>
    <property type="project" value="InterPro"/>
</dbReference>
<dbReference type="PANTHER" id="PTHR38459:SF1">
    <property type="entry name" value="PROPHAGE BACTOPRENOL-LINKED GLUCOSE TRANSLOCASE HOMOLOG"/>
    <property type="match status" value="1"/>
</dbReference>
<evidence type="ECO:0000256" key="2">
    <source>
        <dbReference type="ARBA" id="ARBA00009399"/>
    </source>
</evidence>
<feature type="transmembrane region" description="Helical" evidence="6">
    <location>
        <begin position="34"/>
        <end position="51"/>
    </location>
</feature>
<gene>
    <name evidence="8" type="ORF">DI603_09315</name>
</gene>
<dbReference type="Pfam" id="PF04138">
    <property type="entry name" value="GtrA_DPMS_TM"/>
    <property type="match status" value="1"/>
</dbReference>
<evidence type="ECO:0000256" key="1">
    <source>
        <dbReference type="ARBA" id="ARBA00004141"/>
    </source>
</evidence>